<dbReference type="OrthoDB" id="2433944at2"/>
<reference evidence="1 2" key="1">
    <citation type="submission" date="2014-08" db="EMBL/GenBank/DDBJ databases">
        <title>Complete genome of a marine bacteria Jeotgalibacillus malaysiensis.</title>
        <authorList>
            <person name="Yaakop A.S."/>
            <person name="Chan K.-G."/>
            <person name="Goh K.M."/>
        </authorList>
    </citation>
    <scope>NUCLEOTIDE SEQUENCE [LARGE SCALE GENOMIC DNA]</scope>
    <source>
        <strain evidence="1 2">D5</strain>
    </source>
</reference>
<accession>A0A0B5ALN6</accession>
<protein>
    <recommendedName>
        <fullName evidence="3">DUF2268 domain-containing protein</fullName>
    </recommendedName>
</protein>
<dbReference type="EMBL" id="CP009416">
    <property type="protein sequence ID" value="AJD89612.1"/>
    <property type="molecule type" value="Genomic_DNA"/>
</dbReference>
<evidence type="ECO:0000313" key="2">
    <source>
        <dbReference type="Proteomes" id="UP000031449"/>
    </source>
</evidence>
<name>A0A0B5ALN6_9BACL</name>
<dbReference type="STRING" id="1508404.JMA_02950"/>
<gene>
    <name evidence="1" type="ORF">JMA_02950</name>
</gene>
<dbReference type="HOGENOM" id="CLU_086272_0_0_9"/>
<keyword evidence="2" id="KW-1185">Reference proteome</keyword>
<dbReference type="KEGG" id="jeo:JMA_02950"/>
<evidence type="ECO:0008006" key="3">
    <source>
        <dbReference type="Google" id="ProtNLM"/>
    </source>
</evidence>
<proteinExistence type="predicted"/>
<sequence length="284" mass="33867">MKIIDTASLFVRDYEPTIAYLDNFYARHADEYAHYFERHCLNSEEKKKKAIHKHPEKLQDILPMRDLFFEEIPRITRAYEEMFPVTFTKDVHLFVGLYVSNAFTYRQCNPEVGFCLEKLPYNRKHIQLITAHEFGHATHHIYNDAHETDWEKVDWLSPLTWLLQEGIATYLSMQLVEADFDEYFAYEEDKEWIQFVLENEVQIAKRLFDDIKSGMDPGRLMKEWFSINGGSYFNYTRLAYYIGYKIVERLAEQYSMEEVFTLWVTDGFQEEMLDGLSELAKSVD</sequence>
<dbReference type="Proteomes" id="UP000031449">
    <property type="component" value="Chromosome"/>
</dbReference>
<dbReference type="BioCyc" id="JESP1508404:G14D9-9512-MONOMER"/>
<dbReference type="AlphaFoldDB" id="A0A0B5ALN6"/>
<organism evidence="1 2">
    <name type="scientific">Jeotgalibacillus malaysiensis</name>
    <dbReference type="NCBI Taxonomy" id="1508404"/>
    <lineage>
        <taxon>Bacteria</taxon>
        <taxon>Bacillati</taxon>
        <taxon>Bacillota</taxon>
        <taxon>Bacilli</taxon>
        <taxon>Bacillales</taxon>
        <taxon>Caryophanaceae</taxon>
        <taxon>Jeotgalibacillus</taxon>
    </lineage>
</organism>
<evidence type="ECO:0000313" key="1">
    <source>
        <dbReference type="EMBL" id="AJD89612.1"/>
    </source>
</evidence>